<dbReference type="RefSeq" id="WP_091449732.1">
    <property type="nucleotide sequence ID" value="NZ_FMZZ01000004.1"/>
</dbReference>
<reference evidence="2" key="1">
    <citation type="submission" date="2016-10" db="EMBL/GenBank/DDBJ databases">
        <authorList>
            <person name="Varghese N."/>
            <person name="Submissions S."/>
        </authorList>
    </citation>
    <scope>NUCLEOTIDE SEQUENCE [LARGE SCALE GENOMIC DNA]</scope>
    <source>
        <strain evidence="2">IBRC-M 10403</strain>
    </source>
</reference>
<keyword evidence="2" id="KW-1185">Reference proteome</keyword>
<dbReference type="OrthoDB" id="7596694at2"/>
<gene>
    <name evidence="1" type="ORF">SAMN05216174_10436</name>
</gene>
<name>A0A1G6P1C3_9PSEU</name>
<protein>
    <submittedName>
        <fullName evidence="1">Uncharacterized protein</fullName>
    </submittedName>
</protein>
<evidence type="ECO:0000313" key="1">
    <source>
        <dbReference type="EMBL" id="SDC73296.1"/>
    </source>
</evidence>
<dbReference type="AlphaFoldDB" id="A0A1G6P1C3"/>
<proteinExistence type="predicted"/>
<accession>A0A1G6P1C3</accession>
<organism evidence="1 2">
    <name type="scientific">Actinokineospora iranica</name>
    <dbReference type="NCBI Taxonomy" id="1271860"/>
    <lineage>
        <taxon>Bacteria</taxon>
        <taxon>Bacillati</taxon>
        <taxon>Actinomycetota</taxon>
        <taxon>Actinomycetes</taxon>
        <taxon>Pseudonocardiales</taxon>
        <taxon>Pseudonocardiaceae</taxon>
        <taxon>Actinokineospora</taxon>
    </lineage>
</organism>
<dbReference type="EMBL" id="FMZZ01000004">
    <property type="protein sequence ID" value="SDC73296.1"/>
    <property type="molecule type" value="Genomic_DNA"/>
</dbReference>
<evidence type="ECO:0000313" key="2">
    <source>
        <dbReference type="Proteomes" id="UP000199501"/>
    </source>
</evidence>
<sequence>MAFNLEYTSKHRDVTYAMTVVADDDGELGIELLGANDRGTVVAEGALRLPPGGATETAKLLREALGAIAGFEGKRIRQSVGNANQRWTRDQDITLREAWLSHPPTAPATEVIRTLAAERERTPAAIRARLPRLGCDPDVTGRVLTEETAALVGRDAIAG</sequence>
<dbReference type="Proteomes" id="UP000199501">
    <property type="component" value="Unassembled WGS sequence"/>
</dbReference>